<dbReference type="Proteomes" id="UP000252519">
    <property type="component" value="Unassembled WGS sequence"/>
</dbReference>
<feature type="transmembrane region" description="Helical" evidence="1">
    <location>
        <begin position="20"/>
        <end position="40"/>
    </location>
</feature>
<protein>
    <recommendedName>
        <fullName evidence="4">7TM GPCR serpentine receptor class x (Srx) domain-containing protein</fullName>
    </recommendedName>
</protein>
<accession>A0A368H3D0</accession>
<keyword evidence="1" id="KW-0472">Membrane</keyword>
<name>A0A368H3D0_ANCCA</name>
<dbReference type="EMBL" id="JOJR01000016">
    <property type="protein sequence ID" value="RCN51112.1"/>
    <property type="molecule type" value="Genomic_DNA"/>
</dbReference>
<evidence type="ECO:0000313" key="2">
    <source>
        <dbReference type="EMBL" id="RCN51112.1"/>
    </source>
</evidence>
<evidence type="ECO:0000256" key="1">
    <source>
        <dbReference type="SAM" id="Phobius"/>
    </source>
</evidence>
<evidence type="ECO:0008006" key="4">
    <source>
        <dbReference type="Google" id="ProtNLM"/>
    </source>
</evidence>
<sequence length="102" mass="11738">MMNATLFSINPNFDEVIIGALYLLISMPIIPLYILLLYVFSTDKELLPNTQYRILKQISFLDFGQLLFHVLTGIFILFPEVQTKADGFVRVSKYVSILFLSE</sequence>
<feature type="transmembrane region" description="Helical" evidence="1">
    <location>
        <begin position="60"/>
        <end position="78"/>
    </location>
</feature>
<proteinExistence type="predicted"/>
<keyword evidence="1" id="KW-1133">Transmembrane helix</keyword>
<comment type="caution">
    <text evidence="2">The sequence shown here is derived from an EMBL/GenBank/DDBJ whole genome shotgun (WGS) entry which is preliminary data.</text>
</comment>
<reference evidence="2 3" key="1">
    <citation type="submission" date="2014-10" db="EMBL/GenBank/DDBJ databases">
        <title>Draft genome of the hookworm Ancylostoma caninum.</title>
        <authorList>
            <person name="Mitreva M."/>
        </authorList>
    </citation>
    <scope>NUCLEOTIDE SEQUENCE [LARGE SCALE GENOMIC DNA]</scope>
    <source>
        <strain evidence="2 3">Baltimore</strain>
    </source>
</reference>
<evidence type="ECO:0000313" key="3">
    <source>
        <dbReference type="Proteomes" id="UP000252519"/>
    </source>
</evidence>
<gene>
    <name evidence="2" type="ORF">ANCCAN_02677</name>
</gene>
<dbReference type="OrthoDB" id="5829161at2759"/>
<dbReference type="SUPFAM" id="SSF81321">
    <property type="entry name" value="Family A G protein-coupled receptor-like"/>
    <property type="match status" value="1"/>
</dbReference>
<dbReference type="AlphaFoldDB" id="A0A368H3D0"/>
<organism evidence="2 3">
    <name type="scientific">Ancylostoma caninum</name>
    <name type="common">Dog hookworm</name>
    <dbReference type="NCBI Taxonomy" id="29170"/>
    <lineage>
        <taxon>Eukaryota</taxon>
        <taxon>Metazoa</taxon>
        <taxon>Ecdysozoa</taxon>
        <taxon>Nematoda</taxon>
        <taxon>Chromadorea</taxon>
        <taxon>Rhabditida</taxon>
        <taxon>Rhabditina</taxon>
        <taxon>Rhabditomorpha</taxon>
        <taxon>Strongyloidea</taxon>
        <taxon>Ancylostomatidae</taxon>
        <taxon>Ancylostomatinae</taxon>
        <taxon>Ancylostoma</taxon>
    </lineage>
</organism>
<keyword evidence="3" id="KW-1185">Reference proteome</keyword>
<keyword evidence="1" id="KW-0812">Transmembrane</keyword>